<feature type="transmembrane region" description="Helical" evidence="2">
    <location>
        <begin position="555"/>
        <end position="580"/>
    </location>
</feature>
<feature type="region of interest" description="Disordered" evidence="1">
    <location>
        <begin position="681"/>
        <end position="715"/>
    </location>
</feature>
<evidence type="ECO:0000313" key="4">
    <source>
        <dbReference type="Proteomes" id="UP000799428"/>
    </source>
</evidence>
<feature type="compositionally biased region" description="Basic and acidic residues" evidence="1">
    <location>
        <begin position="690"/>
        <end position="703"/>
    </location>
</feature>
<evidence type="ECO:0000256" key="2">
    <source>
        <dbReference type="SAM" id="Phobius"/>
    </source>
</evidence>
<evidence type="ECO:0000313" key="3">
    <source>
        <dbReference type="EMBL" id="KAF2713283.1"/>
    </source>
</evidence>
<feature type="transmembrane region" description="Helical" evidence="2">
    <location>
        <begin position="114"/>
        <end position="134"/>
    </location>
</feature>
<keyword evidence="4" id="KW-1185">Reference proteome</keyword>
<keyword evidence="2" id="KW-0472">Membrane</keyword>
<dbReference type="AlphaFoldDB" id="A0A6G1KKY3"/>
<name>A0A6G1KKY3_9PLEO</name>
<proteinExistence type="predicted"/>
<dbReference type="EMBL" id="MU005765">
    <property type="protein sequence ID" value="KAF2713283.1"/>
    <property type="molecule type" value="Genomic_DNA"/>
</dbReference>
<accession>A0A6G1KKY3</accession>
<organism evidence="3 4">
    <name type="scientific">Pleomassaria siparia CBS 279.74</name>
    <dbReference type="NCBI Taxonomy" id="1314801"/>
    <lineage>
        <taxon>Eukaryota</taxon>
        <taxon>Fungi</taxon>
        <taxon>Dikarya</taxon>
        <taxon>Ascomycota</taxon>
        <taxon>Pezizomycotina</taxon>
        <taxon>Dothideomycetes</taxon>
        <taxon>Pleosporomycetidae</taxon>
        <taxon>Pleosporales</taxon>
        <taxon>Pleomassariaceae</taxon>
        <taxon>Pleomassaria</taxon>
    </lineage>
</organism>
<evidence type="ECO:0000256" key="1">
    <source>
        <dbReference type="SAM" id="MobiDB-lite"/>
    </source>
</evidence>
<protein>
    <submittedName>
        <fullName evidence="3">Uncharacterized protein</fullName>
    </submittedName>
</protein>
<keyword evidence="2" id="KW-1133">Transmembrane helix</keyword>
<dbReference type="Proteomes" id="UP000799428">
    <property type="component" value="Unassembled WGS sequence"/>
</dbReference>
<keyword evidence="2" id="KW-0812">Transmembrane</keyword>
<dbReference type="OrthoDB" id="3540210at2759"/>
<reference evidence="3" key="1">
    <citation type="journal article" date="2020" name="Stud. Mycol.">
        <title>101 Dothideomycetes genomes: a test case for predicting lifestyles and emergence of pathogens.</title>
        <authorList>
            <person name="Haridas S."/>
            <person name="Albert R."/>
            <person name="Binder M."/>
            <person name="Bloem J."/>
            <person name="Labutti K."/>
            <person name="Salamov A."/>
            <person name="Andreopoulos B."/>
            <person name="Baker S."/>
            <person name="Barry K."/>
            <person name="Bills G."/>
            <person name="Bluhm B."/>
            <person name="Cannon C."/>
            <person name="Castanera R."/>
            <person name="Culley D."/>
            <person name="Daum C."/>
            <person name="Ezra D."/>
            <person name="Gonzalez J."/>
            <person name="Henrissat B."/>
            <person name="Kuo A."/>
            <person name="Liang C."/>
            <person name="Lipzen A."/>
            <person name="Lutzoni F."/>
            <person name="Magnuson J."/>
            <person name="Mondo S."/>
            <person name="Nolan M."/>
            <person name="Ohm R."/>
            <person name="Pangilinan J."/>
            <person name="Park H.-J."/>
            <person name="Ramirez L."/>
            <person name="Alfaro M."/>
            <person name="Sun H."/>
            <person name="Tritt A."/>
            <person name="Yoshinaga Y."/>
            <person name="Zwiers L.-H."/>
            <person name="Turgeon B."/>
            <person name="Goodwin S."/>
            <person name="Spatafora J."/>
            <person name="Crous P."/>
            <person name="Grigoriev I."/>
        </authorList>
    </citation>
    <scope>NUCLEOTIDE SEQUENCE</scope>
    <source>
        <strain evidence="3">CBS 279.74</strain>
    </source>
</reference>
<sequence length="733" mass="81807">MSDIGSPAEQKVFLGIWTNWSQGKLFGSTITMTQYNGNLLIAFLALFVSFVGTSLWRITGYMLHRIFSSDRAQDGVYHQRQAILRNAANATDAVWDLTSILLNTRQAKRSYRRLIPSLATAVLNVAAFAIAGIFSSKMATMTGSEVLLNSPLCGMPTGVVASTSEQLTVVQPWTAQRMTSAMNYANRCYFANAKSENCDYFVKPRLPSTVNRNASCPFDEAICRTQNENIELDTGLIDSHYDLGYNGPSEKRMQFRRKMNCAPLKSENRTDSFVYESSVGNVSYDRYQYGARYRKKGFNYTHIQPTLSQQQLNMSIWKTSPGDYGVSGFYQSYSFKGSLIPQVSEFNPIEQLRRGDADVALVFLAAGEVAFTDPVDDPWYSAHRPLNFVTSVGNIKGKQQLYMADSSASVLGCTIQYQQCIPSLPEGQRCSRLGGLWETNQTISTESEWQFNMTQWIGTVFAESEVQYLVATLQAGSLTTRYSNMVGLQGPLPSDQWKSDVEQWHFATLAAAQASAINYATGPGANDPINKVWEIPDGDAEKYFCKNQKIRSNQYLNFSVFGLAFTMLVGGIIILLNYTLPSLVHSIEKRKAHGVRHATLEWLSTGTFQLQRLAHEGLGFGKWSKCDEEIPIADPDDLLAVLDVRNSKHPRFESYHALVEKDDGSNKKLNLSSMDQVLQSQLSGGTTVKEASEDHESERKPELIEQTVAHVDTERTLSDEIEASLRLASHKQS</sequence>
<gene>
    <name evidence="3" type="ORF">K504DRAFT_472684</name>
</gene>
<feature type="transmembrane region" description="Helical" evidence="2">
    <location>
        <begin position="39"/>
        <end position="58"/>
    </location>
</feature>